<feature type="compositionally biased region" description="Low complexity" evidence="19">
    <location>
        <begin position="552"/>
        <end position="571"/>
    </location>
</feature>
<evidence type="ECO:0000256" key="4">
    <source>
        <dbReference type="ARBA" id="ARBA00007505"/>
    </source>
</evidence>
<evidence type="ECO:0000256" key="6">
    <source>
        <dbReference type="ARBA" id="ARBA00018816"/>
    </source>
</evidence>
<name>A0A2A6CAN4_PRIPA</name>
<keyword evidence="21" id="KW-1185">Reference proteome</keyword>
<comment type="pathway">
    <text evidence="3">Nucleotide-sugar biosynthesis; UDP-alpha-D-xylose biosynthesis; UDP-alpha-D-xylose from UDP-alpha-D-glucuronate: step 1/1.</text>
</comment>
<dbReference type="GO" id="GO:0048040">
    <property type="term" value="F:UDP-glucuronate decarboxylase activity"/>
    <property type="evidence" value="ECO:0000318"/>
    <property type="project" value="GO_Central"/>
</dbReference>
<keyword evidence="9" id="KW-0735">Signal-anchor</keyword>
<dbReference type="GO" id="GO:0005737">
    <property type="term" value="C:cytoplasm"/>
    <property type="evidence" value="ECO:0000318"/>
    <property type="project" value="GO_Central"/>
</dbReference>
<dbReference type="InterPro" id="IPR036291">
    <property type="entry name" value="NAD(P)-bd_dom_sf"/>
</dbReference>
<comment type="similarity">
    <text evidence="4">Belongs to the NAD(P)-dependent epimerase/dehydratase family. UDP-glucuronic acid decarboxylase subfamily.</text>
</comment>
<evidence type="ECO:0000256" key="16">
    <source>
        <dbReference type="ARBA" id="ARBA00031585"/>
    </source>
</evidence>
<dbReference type="EnsemblMetazoa" id="PPA19343.1">
    <property type="protein sequence ID" value="PPA19343.1"/>
    <property type="gene ID" value="WBGene00108897"/>
</dbReference>
<evidence type="ECO:0000256" key="18">
    <source>
        <dbReference type="SAM" id="Coils"/>
    </source>
</evidence>
<evidence type="ECO:0000256" key="13">
    <source>
        <dbReference type="ARBA" id="ARBA00023136"/>
    </source>
</evidence>
<accession>A0A2A6CAN4</accession>
<dbReference type="InterPro" id="IPR016040">
    <property type="entry name" value="NAD(P)-bd_dom"/>
</dbReference>
<dbReference type="GO" id="GO:0070403">
    <property type="term" value="F:NAD+ binding"/>
    <property type="evidence" value="ECO:0000318"/>
    <property type="project" value="GO_Central"/>
</dbReference>
<comment type="catalytic activity">
    <reaction evidence="17">
        <text>UDP-alpha-D-glucuronate + H(+) = UDP-alpha-D-xylose + CO2</text>
        <dbReference type="Rhea" id="RHEA:23916"/>
        <dbReference type="ChEBI" id="CHEBI:15378"/>
        <dbReference type="ChEBI" id="CHEBI:16526"/>
        <dbReference type="ChEBI" id="CHEBI:57632"/>
        <dbReference type="ChEBI" id="CHEBI:58052"/>
        <dbReference type="EC" id="4.1.1.35"/>
    </reaction>
    <physiologicalReaction direction="left-to-right" evidence="17">
        <dbReference type="Rhea" id="RHEA:23917"/>
    </physiologicalReaction>
</comment>
<protein>
    <recommendedName>
        <fullName evidence="6">UDP-glucuronic acid decarboxylase 1</fullName>
        <ecNumber evidence="5">4.1.1.35</ecNumber>
    </recommendedName>
    <alternativeName>
        <fullName evidence="16">UDP-glucuronate decarboxylase 1</fullName>
    </alternativeName>
</protein>
<dbReference type="Gene3D" id="3.40.50.720">
    <property type="entry name" value="NAD(P)-binding Rossmann-like Domain"/>
    <property type="match status" value="2"/>
</dbReference>
<keyword evidence="11" id="KW-0520">NAD</keyword>
<evidence type="ECO:0000256" key="14">
    <source>
        <dbReference type="ARBA" id="ARBA00023180"/>
    </source>
</evidence>
<dbReference type="InterPro" id="IPR044516">
    <property type="entry name" value="UXS-like"/>
</dbReference>
<feature type="compositionally biased region" description="Polar residues" evidence="19">
    <location>
        <begin position="494"/>
        <end position="505"/>
    </location>
</feature>
<feature type="region of interest" description="Disordered" evidence="19">
    <location>
        <begin position="806"/>
        <end position="840"/>
    </location>
</feature>
<gene>
    <name evidence="20" type="primary">WBGene00108897</name>
</gene>
<dbReference type="PANTHER" id="PTHR43078">
    <property type="entry name" value="UDP-GLUCURONIC ACID DECARBOXYLASE-RELATED"/>
    <property type="match status" value="1"/>
</dbReference>
<evidence type="ECO:0000256" key="5">
    <source>
        <dbReference type="ARBA" id="ARBA00012290"/>
    </source>
</evidence>
<sequence>MVVAPPPFTTLLCPSPFTLDAIRCRRWIRCEKFDVTFFLTSVDASKAPPQHILSHDSLRCHRLFNTVSLNDFSPNVVQKPLDSLDKASKVELLKRIEDLQSEVDDLKKLMKSKGGVEESQSFQTIPSRVYPEVRFRSERTRKRILVTGGTGFVGSHLVDKLLLDGHEVIALDNFFTGRRRNVEHWIGHSNFELVHHDVVNSYFVEVDQIYHLASPASPPHYMYNPVKTIKTNSIGTINMLGLAKRVKATILLASTSEIYGDPEVHPQPESYWGHVNPIGPRSCYDEGKRVAESLMVAYAKQEQVDIRIARIFNTFGPRMHMNDGRVVSNFIIQAIQDKPITIYGNGTQTRSFQFVDDLADGLIALMNSNVTSPVNLGNPEEHTISDFAHIIKDLVGSKSEIEHMDGQIDDPQQRKPDIRKAAEMIDWQPKVKMHDGIRKTIEYFRKEIHDEEKKRRIDPLMPGPPSKKWKGVGEDEEKDDSFDEDDEVLDVIISQRTQGSNQSSRPITDPSSSVSPITPPTVTSSSRFVTSPGETAYKTTPTSSRIRPSVFSGSRSSTTTPTSSNESQSSAISQGEFIAVKFQLGNAQREKDELKYKLAKANEDFVAEKKRMEMENAKLLRKMEEKIKVTELEVNALRMSNASMRAETSMAGGDLNQSMMSISSVGSSQRINPYSHREARATQSVPRLSGGNGFHGSDIAATFTHNQSMTMEGEMSFQDVPSQVFDSVMDTPILESITPIEKKRETWDKKLQADLANEHVLDISPFSQYILSTISSIAVSPQVDKELYSLLEKMIKNPLEQDIVEIGDSQFSPVSSQEDSSSIPPNSPPSSPSSAPICID</sequence>
<dbReference type="PANTHER" id="PTHR43078:SF6">
    <property type="entry name" value="UDP-GLUCURONIC ACID DECARBOXYLASE 1"/>
    <property type="match status" value="1"/>
</dbReference>
<evidence type="ECO:0000256" key="8">
    <source>
        <dbReference type="ARBA" id="ARBA00022793"/>
    </source>
</evidence>
<evidence type="ECO:0000256" key="10">
    <source>
        <dbReference type="ARBA" id="ARBA00022989"/>
    </source>
</evidence>
<dbReference type="SUPFAM" id="SSF51735">
    <property type="entry name" value="NAD(P)-binding Rossmann-fold domains"/>
    <property type="match status" value="1"/>
</dbReference>
<evidence type="ECO:0000256" key="1">
    <source>
        <dbReference type="ARBA" id="ARBA00001911"/>
    </source>
</evidence>
<feature type="compositionally biased region" description="Low complexity" evidence="19">
    <location>
        <begin position="506"/>
        <end position="526"/>
    </location>
</feature>
<proteinExistence type="inferred from homology"/>
<dbReference type="OrthoDB" id="331544at2759"/>
<dbReference type="GO" id="GO:0042732">
    <property type="term" value="P:D-xylose metabolic process"/>
    <property type="evidence" value="ECO:0007669"/>
    <property type="project" value="InterPro"/>
</dbReference>
<organism evidence="20 21">
    <name type="scientific">Pristionchus pacificus</name>
    <name type="common">Parasitic nematode worm</name>
    <dbReference type="NCBI Taxonomy" id="54126"/>
    <lineage>
        <taxon>Eukaryota</taxon>
        <taxon>Metazoa</taxon>
        <taxon>Ecdysozoa</taxon>
        <taxon>Nematoda</taxon>
        <taxon>Chromadorea</taxon>
        <taxon>Rhabditida</taxon>
        <taxon>Rhabditina</taxon>
        <taxon>Diplogasteromorpha</taxon>
        <taxon>Diplogasteroidea</taxon>
        <taxon>Neodiplogasteridae</taxon>
        <taxon>Pristionchus</taxon>
    </lineage>
</organism>
<accession>A0A8R1UC98</accession>
<reference evidence="21" key="1">
    <citation type="journal article" date="2008" name="Nat. Genet.">
        <title>The Pristionchus pacificus genome provides a unique perspective on nematode lifestyle and parasitism.</title>
        <authorList>
            <person name="Dieterich C."/>
            <person name="Clifton S.W."/>
            <person name="Schuster L.N."/>
            <person name="Chinwalla A."/>
            <person name="Delehaunty K."/>
            <person name="Dinkelacker I."/>
            <person name="Fulton L."/>
            <person name="Fulton R."/>
            <person name="Godfrey J."/>
            <person name="Minx P."/>
            <person name="Mitreva M."/>
            <person name="Roeseler W."/>
            <person name="Tian H."/>
            <person name="Witte H."/>
            <person name="Yang S.P."/>
            <person name="Wilson R.K."/>
            <person name="Sommer R.J."/>
        </authorList>
    </citation>
    <scope>NUCLEOTIDE SEQUENCE [LARGE SCALE GENOMIC DNA]</scope>
    <source>
        <strain evidence="21">PS312</strain>
    </source>
</reference>
<feature type="compositionally biased region" description="Acidic residues" evidence="19">
    <location>
        <begin position="474"/>
        <end position="489"/>
    </location>
</feature>
<evidence type="ECO:0000256" key="3">
    <source>
        <dbReference type="ARBA" id="ARBA00005100"/>
    </source>
</evidence>
<dbReference type="Pfam" id="PF16363">
    <property type="entry name" value="GDP_Man_Dehyd"/>
    <property type="match status" value="1"/>
</dbReference>
<evidence type="ECO:0000256" key="17">
    <source>
        <dbReference type="ARBA" id="ARBA00049410"/>
    </source>
</evidence>
<feature type="compositionally biased region" description="Polar residues" evidence="19">
    <location>
        <begin position="527"/>
        <end position="546"/>
    </location>
</feature>
<evidence type="ECO:0000256" key="12">
    <source>
        <dbReference type="ARBA" id="ARBA00023034"/>
    </source>
</evidence>
<keyword evidence="18" id="KW-0175">Coiled coil</keyword>
<dbReference type="GO" id="GO:0033320">
    <property type="term" value="P:UDP-D-xylose biosynthetic process"/>
    <property type="evidence" value="ECO:0007669"/>
    <property type="project" value="UniProtKB-UniPathway"/>
</dbReference>
<evidence type="ECO:0000313" key="20">
    <source>
        <dbReference type="EnsemblMetazoa" id="PPA19343.1"/>
    </source>
</evidence>
<dbReference type="GO" id="GO:0032580">
    <property type="term" value="C:Golgi cisterna membrane"/>
    <property type="evidence" value="ECO:0007669"/>
    <property type="project" value="UniProtKB-SubCell"/>
</dbReference>
<dbReference type="FunFam" id="3.40.50.720:FF:000065">
    <property type="entry name" value="UDP-glucuronic acid decarboxylase 1"/>
    <property type="match status" value="1"/>
</dbReference>
<evidence type="ECO:0000256" key="11">
    <source>
        <dbReference type="ARBA" id="ARBA00023027"/>
    </source>
</evidence>
<dbReference type="Proteomes" id="UP000005239">
    <property type="component" value="Unassembled WGS sequence"/>
</dbReference>
<keyword evidence="10" id="KW-1133">Transmembrane helix</keyword>
<evidence type="ECO:0000256" key="2">
    <source>
        <dbReference type="ARBA" id="ARBA00004447"/>
    </source>
</evidence>
<feature type="region of interest" description="Disordered" evidence="19">
    <location>
        <begin position="454"/>
        <end position="571"/>
    </location>
</feature>
<dbReference type="CDD" id="cd05230">
    <property type="entry name" value="UGD_SDR_e"/>
    <property type="match status" value="1"/>
</dbReference>
<keyword evidence="15" id="KW-0456">Lyase</keyword>
<feature type="coiled-coil region" evidence="18">
    <location>
        <begin position="584"/>
        <end position="640"/>
    </location>
</feature>
<dbReference type="AlphaFoldDB" id="A0A2A6CAN4"/>
<feature type="compositionally biased region" description="Polar residues" evidence="19">
    <location>
        <begin position="809"/>
        <end position="819"/>
    </location>
</feature>
<comment type="subcellular location">
    <subcellularLocation>
        <location evidence="2">Golgi apparatus</location>
        <location evidence="2">Golgi stack membrane</location>
        <topology evidence="2">Single-pass type II membrane protein</topology>
    </subcellularLocation>
</comment>
<keyword evidence="12" id="KW-0333">Golgi apparatus</keyword>
<keyword evidence="13" id="KW-0472">Membrane</keyword>
<evidence type="ECO:0000256" key="9">
    <source>
        <dbReference type="ARBA" id="ARBA00022968"/>
    </source>
</evidence>
<comment type="cofactor">
    <cofactor evidence="1">
        <name>NAD(+)</name>
        <dbReference type="ChEBI" id="CHEBI:57540"/>
    </cofactor>
</comment>
<evidence type="ECO:0000256" key="7">
    <source>
        <dbReference type="ARBA" id="ARBA00022692"/>
    </source>
</evidence>
<reference evidence="20" key="2">
    <citation type="submission" date="2022-06" db="UniProtKB">
        <authorList>
            <consortium name="EnsemblMetazoa"/>
        </authorList>
    </citation>
    <scope>IDENTIFICATION</scope>
    <source>
        <strain evidence="20">PS312</strain>
    </source>
</reference>
<evidence type="ECO:0000313" key="21">
    <source>
        <dbReference type="Proteomes" id="UP000005239"/>
    </source>
</evidence>
<keyword evidence="8" id="KW-0210">Decarboxylase</keyword>
<keyword evidence="14" id="KW-0325">Glycoprotein</keyword>
<evidence type="ECO:0000256" key="15">
    <source>
        <dbReference type="ARBA" id="ARBA00023239"/>
    </source>
</evidence>
<keyword evidence="7" id="KW-0812">Transmembrane</keyword>
<dbReference type="EC" id="4.1.1.35" evidence="5"/>
<evidence type="ECO:0000256" key="19">
    <source>
        <dbReference type="SAM" id="MobiDB-lite"/>
    </source>
</evidence>